<organism evidence="1 2">
    <name type="scientific">Nannochloropsis gaditana</name>
    <dbReference type="NCBI Taxonomy" id="72520"/>
    <lineage>
        <taxon>Eukaryota</taxon>
        <taxon>Sar</taxon>
        <taxon>Stramenopiles</taxon>
        <taxon>Ochrophyta</taxon>
        <taxon>Eustigmatophyceae</taxon>
        <taxon>Eustigmatales</taxon>
        <taxon>Monodopsidaceae</taxon>
        <taxon>Nannochloropsis</taxon>
    </lineage>
</organism>
<dbReference type="EMBL" id="AZIL01000279">
    <property type="protein sequence ID" value="EWM28577.1"/>
    <property type="molecule type" value="Genomic_DNA"/>
</dbReference>
<comment type="caution">
    <text evidence="1">The sequence shown here is derived from an EMBL/GenBank/DDBJ whole genome shotgun (WGS) entry which is preliminary data.</text>
</comment>
<proteinExistence type="predicted"/>
<name>W7TR16_9STRA</name>
<accession>W7TR16</accession>
<dbReference type="AlphaFoldDB" id="W7TR16"/>
<evidence type="ECO:0000313" key="2">
    <source>
        <dbReference type="Proteomes" id="UP000019335"/>
    </source>
</evidence>
<dbReference type="OrthoDB" id="10496293at2759"/>
<sequence length="228" mass="25505">MMMMMMILKIEVTFSAGTERSHTGNGLDTSRQPVATRICAENSGNTNDDKHTLSTFSDASFLRGKADGEEKSQHYDARCCYALFYLLFSCVQNIPHFNIGGGTGFCKTDTRLSQIGTFLVSTTGLRSKKHEKITDSEREELIDDGLRRLGRHTRFAARVTRVVVDCEGFILVIVTLTILSLSICLGSIERCGDTESIQRKDSELLKQYVIHCTCQGCLRDSRVVREET</sequence>
<keyword evidence="2" id="KW-1185">Reference proteome</keyword>
<protein>
    <submittedName>
        <fullName evidence="1">Uncharacterized protein</fullName>
    </submittedName>
</protein>
<gene>
    <name evidence="1" type="ORF">Naga_100009g79</name>
</gene>
<reference evidence="1 2" key="1">
    <citation type="journal article" date="2014" name="Mol. Plant">
        <title>Chromosome Scale Genome Assembly and Transcriptome Profiling of Nannochloropsis gaditana in Nitrogen Depletion.</title>
        <authorList>
            <person name="Corteggiani Carpinelli E."/>
            <person name="Telatin A."/>
            <person name="Vitulo N."/>
            <person name="Forcato C."/>
            <person name="D'Angelo M."/>
            <person name="Schiavon R."/>
            <person name="Vezzi A."/>
            <person name="Giacometti G.M."/>
            <person name="Morosinotto T."/>
            <person name="Valle G."/>
        </authorList>
    </citation>
    <scope>NUCLEOTIDE SEQUENCE [LARGE SCALE GENOMIC DNA]</scope>
    <source>
        <strain evidence="1 2">B-31</strain>
    </source>
</reference>
<evidence type="ECO:0000313" key="1">
    <source>
        <dbReference type="EMBL" id="EWM28577.1"/>
    </source>
</evidence>
<dbReference type="Proteomes" id="UP000019335">
    <property type="component" value="Chromosome 4"/>
</dbReference>